<name>A0A482VSE7_ASBVE</name>
<evidence type="ECO:0000256" key="1">
    <source>
        <dbReference type="ARBA" id="ARBA00022603"/>
    </source>
</evidence>
<dbReference type="GO" id="GO:0008168">
    <property type="term" value="F:methyltransferase activity"/>
    <property type="evidence" value="ECO:0007669"/>
    <property type="project" value="UniProtKB-KW"/>
</dbReference>
<dbReference type="AlphaFoldDB" id="A0A482VSE7"/>
<dbReference type="GO" id="GO:0032259">
    <property type="term" value="P:methylation"/>
    <property type="evidence" value="ECO:0007669"/>
    <property type="project" value="UniProtKB-KW"/>
</dbReference>
<sequence>MSFVNTVFISKRSTFSVIRIIKNINKIRHFSVTVSNDQKKDDHTMQVFDRNTKSLQRERAAAAKDANLYDYLKDEIGYRLADRVFDIKRKFKVAADIGCSRGYVSKHISPECIEELILCDMNRVNLDSVQVQKGIKVKKQVLDEEQIEAIIKHLGVLSIYANIAGMAESNAALNRSLHLHRETQFAAAAIYQQLYGKIDPETGKTTVPATFQIINMLGWKPHPKQPKPLERGTGEVSLKDLYKLDEIIKEVKTMKSDDDQKN</sequence>
<proteinExistence type="predicted"/>
<evidence type="ECO:0000313" key="3">
    <source>
        <dbReference type="EMBL" id="RZC35785.1"/>
    </source>
</evidence>
<dbReference type="GO" id="GO:0005739">
    <property type="term" value="C:mitochondrion"/>
    <property type="evidence" value="ECO:0007669"/>
    <property type="project" value="TreeGrafter"/>
</dbReference>
<dbReference type="PANTHER" id="PTHR13090">
    <property type="entry name" value="ARGININE-HYDROXYLASE NDUFAF5, MITOCHONDRIAL"/>
    <property type="match status" value="1"/>
</dbReference>
<keyword evidence="2" id="KW-0808">Transferase</keyword>
<dbReference type="Proteomes" id="UP000292052">
    <property type="component" value="Unassembled WGS sequence"/>
</dbReference>
<comment type="caution">
    <text evidence="3">The sequence shown here is derived from an EMBL/GenBank/DDBJ whole genome shotgun (WGS) entry which is preliminary data.</text>
</comment>
<dbReference type="GO" id="GO:0032981">
    <property type="term" value="P:mitochondrial respiratory chain complex I assembly"/>
    <property type="evidence" value="ECO:0007669"/>
    <property type="project" value="TreeGrafter"/>
</dbReference>
<evidence type="ECO:0000313" key="4">
    <source>
        <dbReference type="Proteomes" id="UP000292052"/>
    </source>
</evidence>
<evidence type="ECO:0000256" key="2">
    <source>
        <dbReference type="ARBA" id="ARBA00022679"/>
    </source>
</evidence>
<dbReference type="PANTHER" id="PTHR13090:SF1">
    <property type="entry name" value="ARGININE-HYDROXYLASE NDUFAF5, MITOCHONDRIAL"/>
    <property type="match status" value="1"/>
</dbReference>
<organism evidence="3 4">
    <name type="scientific">Asbolus verrucosus</name>
    <name type="common">Desert ironclad beetle</name>
    <dbReference type="NCBI Taxonomy" id="1661398"/>
    <lineage>
        <taxon>Eukaryota</taxon>
        <taxon>Metazoa</taxon>
        <taxon>Ecdysozoa</taxon>
        <taxon>Arthropoda</taxon>
        <taxon>Hexapoda</taxon>
        <taxon>Insecta</taxon>
        <taxon>Pterygota</taxon>
        <taxon>Neoptera</taxon>
        <taxon>Endopterygota</taxon>
        <taxon>Coleoptera</taxon>
        <taxon>Polyphaga</taxon>
        <taxon>Cucujiformia</taxon>
        <taxon>Tenebrionidae</taxon>
        <taxon>Pimeliinae</taxon>
        <taxon>Asbolus</taxon>
    </lineage>
</organism>
<dbReference type="InterPro" id="IPR050602">
    <property type="entry name" value="Malonyl-ACP_OMT"/>
</dbReference>
<protein>
    <submittedName>
        <fullName evidence="3">NADH dehydrogenase [ubiquinone] 1 alpha subcomplex assembly factor 5</fullName>
    </submittedName>
</protein>
<keyword evidence="3" id="KW-0830">Ubiquinone</keyword>
<dbReference type="EMBL" id="QDEB01067895">
    <property type="protein sequence ID" value="RZC35785.1"/>
    <property type="molecule type" value="Genomic_DNA"/>
</dbReference>
<gene>
    <name evidence="3" type="ORF">BDFB_005874</name>
</gene>
<keyword evidence="4" id="KW-1185">Reference proteome</keyword>
<keyword evidence="1" id="KW-0489">Methyltransferase</keyword>
<dbReference type="OrthoDB" id="16816at2759"/>
<reference evidence="3 4" key="1">
    <citation type="submission" date="2017-03" db="EMBL/GenBank/DDBJ databases">
        <title>Genome of the blue death feigning beetle - Asbolus verrucosus.</title>
        <authorList>
            <person name="Rider S.D."/>
        </authorList>
    </citation>
    <scope>NUCLEOTIDE SEQUENCE [LARGE SCALE GENOMIC DNA]</scope>
    <source>
        <strain evidence="3">Butters</strain>
        <tissue evidence="3">Head and leg muscle</tissue>
    </source>
</reference>
<accession>A0A482VSE7</accession>
<dbReference type="STRING" id="1661398.A0A482VSE7"/>